<evidence type="ECO:0000313" key="4">
    <source>
        <dbReference type="EMBL" id="ADQ17295.1"/>
    </source>
</evidence>
<dbReference type="eggNOG" id="COG1388">
    <property type="taxonomic scope" value="Bacteria"/>
</dbReference>
<reference evidence="4 5" key="2">
    <citation type="journal article" date="2011" name="Stand. Genomic Sci.">
        <title>Complete genome sequence of Leadbetterella byssophila type strain (4M15).</title>
        <authorList>
            <person name="Abt B."/>
            <person name="Teshima H."/>
            <person name="Lucas S."/>
            <person name="Lapidus A."/>
            <person name="Del Rio T.G."/>
            <person name="Nolan M."/>
            <person name="Tice H."/>
            <person name="Cheng J.F."/>
            <person name="Pitluck S."/>
            <person name="Liolios K."/>
            <person name="Pagani I."/>
            <person name="Ivanova N."/>
            <person name="Mavromatis K."/>
            <person name="Pati A."/>
            <person name="Tapia R."/>
            <person name="Han C."/>
            <person name="Goodwin L."/>
            <person name="Chen A."/>
            <person name="Palaniappan K."/>
            <person name="Land M."/>
            <person name="Hauser L."/>
            <person name="Chang Y.J."/>
            <person name="Jeffries C.D."/>
            <person name="Rohde M."/>
            <person name="Goker M."/>
            <person name="Tindall B.J."/>
            <person name="Detter J.C."/>
            <person name="Woyke T."/>
            <person name="Bristow J."/>
            <person name="Eisen J.A."/>
            <person name="Markowitz V."/>
            <person name="Hugenholtz P."/>
            <person name="Klenk H.P."/>
            <person name="Kyrpides N.C."/>
        </authorList>
    </citation>
    <scope>NUCLEOTIDE SEQUENCE [LARGE SCALE GENOMIC DNA]</scope>
    <source>
        <strain evidence="5">DSM 17132 / JCM 16389 / KACC 11308 / NBRC 106382 / 4M15</strain>
    </source>
</reference>
<feature type="compositionally biased region" description="Low complexity" evidence="1">
    <location>
        <begin position="580"/>
        <end position="589"/>
    </location>
</feature>
<feature type="compositionally biased region" description="Basic and acidic residues" evidence="1">
    <location>
        <begin position="569"/>
        <end position="579"/>
    </location>
</feature>
<dbReference type="InterPro" id="IPR023346">
    <property type="entry name" value="Lysozyme-like_dom_sf"/>
</dbReference>
<dbReference type="SUPFAM" id="SSF54106">
    <property type="entry name" value="LysM domain"/>
    <property type="match status" value="5"/>
</dbReference>
<dbReference type="HOGENOM" id="CLU_023847_0_0_10"/>
<dbReference type="SMART" id="SM00257">
    <property type="entry name" value="LysM"/>
    <property type="match status" value="5"/>
</dbReference>
<dbReference type="CAZy" id="CBM50">
    <property type="family name" value="Carbohydrate-Binding Module Family 50"/>
</dbReference>
<dbReference type="EMBL" id="CP002305">
    <property type="protein sequence ID" value="ADQ17295.1"/>
    <property type="molecule type" value="Genomic_DNA"/>
</dbReference>
<dbReference type="PANTHER" id="PTHR33734">
    <property type="entry name" value="LYSM DOMAIN-CONTAINING GPI-ANCHORED PROTEIN 2"/>
    <property type="match status" value="1"/>
</dbReference>
<feature type="signal peptide" evidence="2">
    <location>
        <begin position="1"/>
        <end position="19"/>
    </location>
</feature>
<feature type="region of interest" description="Disordered" evidence="1">
    <location>
        <begin position="534"/>
        <end position="556"/>
    </location>
</feature>
<proteinExistence type="predicted"/>
<dbReference type="Gene3D" id="3.10.350.10">
    <property type="entry name" value="LysM domain"/>
    <property type="match status" value="5"/>
</dbReference>
<dbReference type="KEGG" id="lby:Lbys_1587"/>
<dbReference type="Pfam" id="PF01476">
    <property type="entry name" value="LysM"/>
    <property type="match status" value="5"/>
</dbReference>
<gene>
    <name evidence="4" type="ordered locus">Lbys_1587</name>
</gene>
<dbReference type="OrthoDB" id="977752at2"/>
<feature type="domain" description="LysM" evidence="3">
    <location>
        <begin position="716"/>
        <end position="759"/>
    </location>
</feature>
<dbReference type="InterPro" id="IPR018392">
    <property type="entry name" value="LysM"/>
</dbReference>
<dbReference type="STRING" id="649349.Lbys_1587"/>
<accession>E4RY84</accession>
<dbReference type="Gene3D" id="1.10.530.10">
    <property type="match status" value="1"/>
</dbReference>
<dbReference type="PROSITE" id="PS51782">
    <property type="entry name" value="LYSM"/>
    <property type="match status" value="5"/>
</dbReference>
<feature type="domain" description="LysM" evidence="3">
    <location>
        <begin position="656"/>
        <end position="699"/>
    </location>
</feature>
<organism evidence="4 5">
    <name type="scientific">Leadbetterella byssophila (strain DSM 17132 / JCM 16389 / KACC 11308 / NBRC 106382 / 4M15)</name>
    <dbReference type="NCBI Taxonomy" id="649349"/>
    <lineage>
        <taxon>Bacteria</taxon>
        <taxon>Pseudomonadati</taxon>
        <taxon>Bacteroidota</taxon>
        <taxon>Cytophagia</taxon>
        <taxon>Cytophagales</taxon>
        <taxon>Leadbetterellaceae</taxon>
        <taxon>Leadbetterella</taxon>
    </lineage>
</organism>
<feature type="domain" description="LysM" evidence="3">
    <location>
        <begin position="370"/>
        <end position="414"/>
    </location>
</feature>
<feature type="chain" id="PRO_5003188281" evidence="2">
    <location>
        <begin position="20"/>
        <end position="761"/>
    </location>
</feature>
<reference key="1">
    <citation type="submission" date="2010-11" db="EMBL/GenBank/DDBJ databases">
        <title>The complete genome of Leadbetterella byssophila DSM 17132.</title>
        <authorList>
            <consortium name="US DOE Joint Genome Institute (JGI-PGF)"/>
            <person name="Lucas S."/>
            <person name="Copeland A."/>
            <person name="Lapidus A."/>
            <person name="Glavina del Rio T."/>
            <person name="Dalin E."/>
            <person name="Tice H."/>
            <person name="Bruce D."/>
            <person name="Goodwin L."/>
            <person name="Pitluck S."/>
            <person name="Kyrpides N."/>
            <person name="Mavromatis K."/>
            <person name="Ivanova N."/>
            <person name="Teshima H."/>
            <person name="Brettin T."/>
            <person name="Detter J.C."/>
            <person name="Han C."/>
            <person name="Tapia R."/>
            <person name="Land M."/>
            <person name="Hauser L."/>
            <person name="Markowitz V."/>
            <person name="Cheng J.-F."/>
            <person name="Hugenholtz P."/>
            <person name="Woyke T."/>
            <person name="Wu D."/>
            <person name="Tindall B."/>
            <person name="Pomrenke H.G."/>
            <person name="Brambilla E."/>
            <person name="Klenk H.-P."/>
            <person name="Eisen J.A."/>
        </authorList>
    </citation>
    <scope>NUCLEOTIDE SEQUENCE [LARGE SCALE GENOMIC DNA]</scope>
    <source>
        <strain>DSM 17132</strain>
    </source>
</reference>
<evidence type="ECO:0000256" key="2">
    <source>
        <dbReference type="SAM" id="SignalP"/>
    </source>
</evidence>
<dbReference type="Proteomes" id="UP000007435">
    <property type="component" value="Chromosome"/>
</dbReference>
<evidence type="ECO:0000256" key="1">
    <source>
        <dbReference type="SAM" id="MobiDB-lite"/>
    </source>
</evidence>
<dbReference type="AlphaFoldDB" id="E4RY84"/>
<dbReference type="InterPro" id="IPR008258">
    <property type="entry name" value="Transglycosylase_SLT_dom_1"/>
</dbReference>
<dbReference type="InterPro" id="IPR036779">
    <property type="entry name" value="LysM_dom_sf"/>
</dbReference>
<dbReference type="CDD" id="cd00118">
    <property type="entry name" value="LysM"/>
    <property type="match status" value="5"/>
</dbReference>
<keyword evidence="5" id="KW-1185">Reference proteome</keyword>
<feature type="domain" description="LysM" evidence="3">
    <location>
        <begin position="463"/>
        <end position="507"/>
    </location>
</feature>
<evidence type="ECO:0000313" key="5">
    <source>
        <dbReference type="Proteomes" id="UP000007435"/>
    </source>
</evidence>
<name>E4RY84_LEAB4</name>
<dbReference type="eggNOG" id="COG0741">
    <property type="taxonomic scope" value="Bacteria"/>
</dbReference>
<dbReference type="CAZy" id="GH23">
    <property type="family name" value="Glycoside Hydrolase Family 23"/>
</dbReference>
<dbReference type="PANTHER" id="PTHR33734:SF22">
    <property type="entry name" value="MEMBRANE-BOUND LYTIC MUREIN TRANSGLYCOSYLASE D"/>
    <property type="match status" value="1"/>
</dbReference>
<keyword evidence="2" id="KW-0732">Signal</keyword>
<evidence type="ECO:0000259" key="3">
    <source>
        <dbReference type="PROSITE" id="PS51782"/>
    </source>
</evidence>
<feature type="region of interest" description="Disordered" evidence="1">
    <location>
        <begin position="569"/>
        <end position="594"/>
    </location>
</feature>
<sequence length="761" mass="86005">MKKCVLSLVLTFAFWISQAQNLPEIPSTVEFADVHVVLSSEARQKVSSEVQRLLTPSSYLNQKLERMQLFFPIIERILEEENVPSDLKYLAVLESDLYADAVSPTKAVGYWQFKDFTAKEMNLTISDVQDDRKNLHLSTRAAAQYLKKNNQIFKNWISSTLSYTIGAGGAANLVPVDWSFSSEIKLDKNPHPYLVKAIAHKLAFNHKLTQISPTSKTIVEYPGRGKKWSEIARELNQNEIQIKQANTWFTSHTLPTDKDYIVLIRTDKSSAPQITEKANDLAKSEGISLGYPKLKRQTTVVTSTDQPVFYEINGKKGIMAQTGDEVATLARKGKVSIYKFLSLNDLTDRDRIKDGTVYYLQKKNKKGPIPYHTVTEKQSLWDVSHMYNIRLKQLKKFNRIEKDEPIELGRVLWLQKKRPKNTPIQYNKTLVAPPEVYTTEPKEVALAPAVVEKPAVEEKTMFITHRVLENETLFSLAKKYSTTVERLRELNKLGPFENIKYNQRLIVPYTEEPQDDWVEDEETQPVLMPAKKEVAKAEPLKEEPKREVETPKKEEPKRIEITTPVLEEPVNRTESKPAPKVEVPAEAPATSSVGRHKVAKGETFFSIARKYNTTVQEIRSLNNMSASETLKFGTTLKVPVSGGEEEVRSSVSTVTKTHTVARGETLFSISKKYGVSVNDIKELNNLGNSGIQAGQKLKISGSEEKPAPKTSTSTTTYHVVKSGETLFSIANRYGVTVNQLKTWNNMKSNTLVKGKKLIVKK</sequence>
<dbReference type="RefSeq" id="WP_013408344.1">
    <property type="nucleotide sequence ID" value="NC_014655.1"/>
</dbReference>
<dbReference type="Pfam" id="PF01464">
    <property type="entry name" value="SLT"/>
    <property type="match status" value="1"/>
</dbReference>
<dbReference type="GO" id="GO:0008932">
    <property type="term" value="F:lytic endotransglycosylase activity"/>
    <property type="evidence" value="ECO:0007669"/>
    <property type="project" value="TreeGrafter"/>
</dbReference>
<protein>
    <submittedName>
        <fullName evidence="4">Lytic transglycosylase catalytic</fullName>
    </submittedName>
</protein>
<dbReference type="SUPFAM" id="SSF53955">
    <property type="entry name" value="Lysozyme-like"/>
    <property type="match status" value="1"/>
</dbReference>
<dbReference type="CDD" id="cd16894">
    <property type="entry name" value="MltD-like"/>
    <property type="match status" value="1"/>
</dbReference>
<feature type="domain" description="LysM" evidence="3">
    <location>
        <begin position="594"/>
        <end position="638"/>
    </location>
</feature>